<reference evidence="1 2" key="1">
    <citation type="journal article" date="2011" name="Nat. Genet.">
        <title>The genome of the mesopolyploid crop species Brassica rapa.</title>
        <authorList>
            <consortium name="Brassica rapa Genome Sequencing Project Consortium"/>
            <person name="Wang X."/>
            <person name="Wang H."/>
            <person name="Wang J."/>
            <person name="Sun R."/>
            <person name="Wu J."/>
            <person name="Liu S."/>
            <person name="Bai Y."/>
            <person name="Mun J.H."/>
            <person name="Bancroft I."/>
            <person name="Cheng F."/>
            <person name="Huang S."/>
            <person name="Li X."/>
            <person name="Hua W."/>
            <person name="Wang J."/>
            <person name="Wang X."/>
            <person name="Freeling M."/>
            <person name="Pires J.C."/>
            <person name="Paterson A.H."/>
            <person name="Chalhoub B."/>
            <person name="Wang B."/>
            <person name="Hayward A."/>
            <person name="Sharpe A.G."/>
            <person name="Park B.S."/>
            <person name="Weisshaar B."/>
            <person name="Liu B."/>
            <person name="Li B."/>
            <person name="Liu B."/>
            <person name="Tong C."/>
            <person name="Song C."/>
            <person name="Duran C."/>
            <person name="Peng C."/>
            <person name="Geng C."/>
            <person name="Koh C."/>
            <person name="Lin C."/>
            <person name="Edwards D."/>
            <person name="Mu D."/>
            <person name="Shen D."/>
            <person name="Soumpourou E."/>
            <person name="Li F."/>
            <person name="Fraser F."/>
            <person name="Conant G."/>
            <person name="Lassalle G."/>
            <person name="King G.J."/>
            <person name="Bonnema G."/>
            <person name="Tang H."/>
            <person name="Wang H."/>
            <person name="Belcram H."/>
            <person name="Zhou H."/>
            <person name="Hirakawa H."/>
            <person name="Abe H."/>
            <person name="Guo H."/>
            <person name="Wang H."/>
            <person name="Jin H."/>
            <person name="Parkin I.A."/>
            <person name="Batley J."/>
            <person name="Kim J.S."/>
            <person name="Just J."/>
            <person name="Li J."/>
            <person name="Xu J."/>
            <person name="Deng J."/>
            <person name="Kim J.A."/>
            <person name="Li J."/>
            <person name="Yu J."/>
            <person name="Meng J."/>
            <person name="Wang J."/>
            <person name="Min J."/>
            <person name="Poulain J."/>
            <person name="Wang J."/>
            <person name="Hatakeyama K."/>
            <person name="Wu K."/>
            <person name="Wang L."/>
            <person name="Fang L."/>
            <person name="Trick M."/>
            <person name="Links M.G."/>
            <person name="Zhao M."/>
            <person name="Jin M."/>
            <person name="Ramchiary N."/>
            <person name="Drou N."/>
            <person name="Berkman P.J."/>
            <person name="Cai Q."/>
            <person name="Huang Q."/>
            <person name="Li R."/>
            <person name="Tabata S."/>
            <person name="Cheng S."/>
            <person name="Zhang S."/>
            <person name="Zhang S."/>
            <person name="Huang S."/>
            <person name="Sato S."/>
            <person name="Sun S."/>
            <person name="Kwon S.J."/>
            <person name="Choi S.R."/>
            <person name="Lee T.H."/>
            <person name="Fan W."/>
            <person name="Zhao X."/>
            <person name="Tan X."/>
            <person name="Xu X."/>
            <person name="Wang Y."/>
            <person name="Qiu Y."/>
            <person name="Yin Y."/>
            <person name="Li Y."/>
            <person name="Du Y."/>
            <person name="Liao Y."/>
            <person name="Lim Y."/>
            <person name="Narusaka Y."/>
            <person name="Wang Y."/>
            <person name="Wang Z."/>
            <person name="Li Z."/>
            <person name="Wang Z."/>
            <person name="Xiong Z."/>
            <person name="Zhang Z."/>
        </authorList>
    </citation>
    <scope>NUCLEOTIDE SEQUENCE [LARGE SCALE GENOMIC DNA]</scope>
    <source>
        <strain evidence="1 2">cv. Chiifu-401-42</strain>
    </source>
</reference>
<dbReference type="HOGENOM" id="CLU_2870761_0_0_1"/>
<dbReference type="OMA" id="MQPSLYK"/>
<proteinExistence type="predicted"/>
<reference evidence="1 2" key="2">
    <citation type="journal article" date="2018" name="Hortic Res">
        <title>Improved Brassica rapa reference genome by single-molecule sequencing and chromosome conformation capture technologies.</title>
        <authorList>
            <person name="Zhang L."/>
            <person name="Cai X."/>
            <person name="Wu J."/>
            <person name="Liu M."/>
            <person name="Grob S."/>
            <person name="Cheng F."/>
            <person name="Liang J."/>
            <person name="Cai C."/>
            <person name="Liu Z."/>
            <person name="Liu B."/>
            <person name="Wang F."/>
            <person name="Li S."/>
            <person name="Liu F."/>
            <person name="Li X."/>
            <person name="Cheng L."/>
            <person name="Yang W."/>
            <person name="Li M.H."/>
            <person name="Grossniklaus U."/>
            <person name="Zheng H."/>
            <person name="Wang X."/>
        </authorList>
    </citation>
    <scope>NUCLEOTIDE SEQUENCE [LARGE SCALE GENOMIC DNA]</scope>
    <source>
        <strain evidence="1 2">cv. Chiifu-401-42</strain>
    </source>
</reference>
<keyword evidence="2" id="KW-1185">Reference proteome</keyword>
<evidence type="ECO:0000313" key="1">
    <source>
        <dbReference type="EnsemblPlants" id="Bra030068.1-P"/>
    </source>
</evidence>
<sequence length="64" mass="7211">MASHTLLCIQEENEKDEVVTLLDELRSSTMQPSLYKVSLLGSVPTSLRCNELESNTTLHNSLQY</sequence>
<protein>
    <submittedName>
        <fullName evidence="1">Uncharacterized protein</fullName>
    </submittedName>
</protein>
<dbReference type="InParanoid" id="M4EMP8"/>
<reference evidence="1" key="3">
    <citation type="submission" date="2023-03" db="UniProtKB">
        <authorList>
            <consortium name="EnsemblPlants"/>
        </authorList>
    </citation>
    <scope>IDENTIFICATION</scope>
    <source>
        <strain evidence="1">cv. Chiifu-401-42</strain>
    </source>
</reference>
<accession>M4EMP8</accession>
<dbReference type="AlphaFoldDB" id="M4EMP8"/>
<evidence type="ECO:0000313" key="2">
    <source>
        <dbReference type="Proteomes" id="UP000011750"/>
    </source>
</evidence>
<dbReference type="Proteomes" id="UP000011750">
    <property type="component" value="Chromosome A07"/>
</dbReference>
<organism evidence="1 2">
    <name type="scientific">Brassica campestris</name>
    <name type="common">Field mustard</name>
    <dbReference type="NCBI Taxonomy" id="3711"/>
    <lineage>
        <taxon>Eukaryota</taxon>
        <taxon>Viridiplantae</taxon>
        <taxon>Streptophyta</taxon>
        <taxon>Embryophyta</taxon>
        <taxon>Tracheophyta</taxon>
        <taxon>Spermatophyta</taxon>
        <taxon>Magnoliopsida</taxon>
        <taxon>eudicotyledons</taxon>
        <taxon>Gunneridae</taxon>
        <taxon>Pentapetalae</taxon>
        <taxon>rosids</taxon>
        <taxon>malvids</taxon>
        <taxon>Brassicales</taxon>
        <taxon>Brassicaceae</taxon>
        <taxon>Brassiceae</taxon>
        <taxon>Brassica</taxon>
    </lineage>
</organism>
<dbReference type="Gramene" id="Bra030068.1">
    <property type="protein sequence ID" value="Bra030068.1-P"/>
    <property type="gene ID" value="Bra030068"/>
</dbReference>
<dbReference type="EnsemblPlants" id="Bra030068.1">
    <property type="protein sequence ID" value="Bra030068.1-P"/>
    <property type="gene ID" value="Bra030068"/>
</dbReference>
<name>M4EMP8_BRACM</name>